<keyword evidence="2" id="KW-0449">Lipoprotein</keyword>
<sequence>KLNVWDIGSQRKISAFWKKYLEKTDLLIYIIDSIDKKHFEETGMELSELIDEENLAGIPVLVFANKQDLTAACPASEIAKGLNLHTYRDRVWQIQACSAVTGEGVQLFHILQQVSPYIFTRWYELDFQQPREQKEMKFPACAVPSYNTSFVQQTHVMMLFICI</sequence>
<gene>
    <name evidence="6" type="ORF">IRJ41_017373</name>
</gene>
<dbReference type="InterPro" id="IPR027417">
    <property type="entry name" value="P-loop_NTPase"/>
</dbReference>
<feature type="non-terminal residue" evidence="6">
    <location>
        <position position="163"/>
    </location>
</feature>
<dbReference type="SUPFAM" id="SSF52540">
    <property type="entry name" value="P-loop containing nucleoside triphosphate hydrolases"/>
    <property type="match status" value="1"/>
</dbReference>
<dbReference type="Gene3D" id="3.40.50.300">
    <property type="entry name" value="P-loop containing nucleotide triphosphate hydrolases"/>
    <property type="match status" value="1"/>
</dbReference>
<accession>A0A9W7TM47</accession>
<evidence type="ECO:0000256" key="5">
    <source>
        <dbReference type="PIRSR" id="PIRSR606689-1"/>
    </source>
</evidence>
<dbReference type="GO" id="GO:0005525">
    <property type="term" value="F:GTP binding"/>
    <property type="evidence" value="ECO:0007669"/>
    <property type="project" value="UniProtKB-KW"/>
</dbReference>
<feature type="binding site" evidence="5">
    <location>
        <begin position="65"/>
        <end position="68"/>
    </location>
    <ligand>
        <name>GTP</name>
        <dbReference type="ChEBI" id="CHEBI:37565"/>
    </ligand>
</feature>
<evidence type="ECO:0000313" key="6">
    <source>
        <dbReference type="EMBL" id="KAI7801490.1"/>
    </source>
</evidence>
<evidence type="ECO:0000256" key="4">
    <source>
        <dbReference type="ARBA" id="ARBA00023134"/>
    </source>
</evidence>
<evidence type="ECO:0000313" key="7">
    <source>
        <dbReference type="Proteomes" id="UP001059041"/>
    </source>
</evidence>
<evidence type="ECO:0000256" key="3">
    <source>
        <dbReference type="ARBA" id="ARBA00022741"/>
    </source>
</evidence>
<dbReference type="Proteomes" id="UP001059041">
    <property type="component" value="Linkage Group LG13"/>
</dbReference>
<keyword evidence="4 5" id="KW-0342">GTP-binding</keyword>
<dbReference type="PROSITE" id="PS51417">
    <property type="entry name" value="ARF"/>
    <property type="match status" value="1"/>
</dbReference>
<name>A0A9W7TM47_TRIRA</name>
<comment type="similarity">
    <text evidence="1">Belongs to the small GTPase superfamily. Arf family.</text>
</comment>
<keyword evidence="3 5" id="KW-0547">Nucleotide-binding</keyword>
<keyword evidence="7" id="KW-1185">Reference proteome</keyword>
<dbReference type="PANTHER" id="PTHR45697">
    <property type="entry name" value="ADP-RIBOSYLATION FACTOR-LIKE PROTEIN 2-RELATED"/>
    <property type="match status" value="1"/>
</dbReference>
<dbReference type="GO" id="GO:0003924">
    <property type="term" value="F:GTPase activity"/>
    <property type="evidence" value="ECO:0007669"/>
    <property type="project" value="InterPro"/>
</dbReference>
<dbReference type="PRINTS" id="PR00328">
    <property type="entry name" value="SAR1GTPBP"/>
</dbReference>
<keyword evidence="2" id="KW-0519">Myristate</keyword>
<dbReference type="EMBL" id="JAFHDT010000013">
    <property type="protein sequence ID" value="KAI7801490.1"/>
    <property type="molecule type" value="Genomic_DNA"/>
</dbReference>
<dbReference type="Pfam" id="PF00025">
    <property type="entry name" value="Arf"/>
    <property type="match status" value="1"/>
</dbReference>
<evidence type="ECO:0000256" key="2">
    <source>
        <dbReference type="ARBA" id="ARBA00022707"/>
    </source>
</evidence>
<organism evidence="6 7">
    <name type="scientific">Triplophysa rosa</name>
    <name type="common">Cave loach</name>
    <dbReference type="NCBI Taxonomy" id="992332"/>
    <lineage>
        <taxon>Eukaryota</taxon>
        <taxon>Metazoa</taxon>
        <taxon>Chordata</taxon>
        <taxon>Craniata</taxon>
        <taxon>Vertebrata</taxon>
        <taxon>Euteleostomi</taxon>
        <taxon>Actinopterygii</taxon>
        <taxon>Neopterygii</taxon>
        <taxon>Teleostei</taxon>
        <taxon>Ostariophysi</taxon>
        <taxon>Cypriniformes</taxon>
        <taxon>Nemacheilidae</taxon>
        <taxon>Triplophysa</taxon>
    </lineage>
</organism>
<proteinExistence type="inferred from homology"/>
<evidence type="ECO:0000256" key="1">
    <source>
        <dbReference type="ARBA" id="ARBA00010290"/>
    </source>
</evidence>
<reference evidence="6" key="1">
    <citation type="submission" date="2021-02" db="EMBL/GenBank/DDBJ databases">
        <title>Comparative genomics reveals that relaxation of natural selection precedes convergent phenotypic evolution of cavefish.</title>
        <authorList>
            <person name="Peng Z."/>
        </authorList>
    </citation>
    <scope>NUCLEOTIDE SEQUENCE</scope>
    <source>
        <tissue evidence="6">Muscle</tissue>
    </source>
</reference>
<protein>
    <submittedName>
        <fullName evidence="6">ADP-ribosylation factor-like 3</fullName>
    </submittedName>
</protein>
<dbReference type="InterPro" id="IPR044612">
    <property type="entry name" value="ARL2/3"/>
</dbReference>
<dbReference type="AlphaFoldDB" id="A0A9W7TM47"/>
<dbReference type="SMART" id="SM00177">
    <property type="entry name" value="ARF"/>
    <property type="match status" value="1"/>
</dbReference>
<comment type="caution">
    <text evidence="6">The sequence shown here is derived from an EMBL/GenBank/DDBJ whole genome shotgun (WGS) entry which is preliminary data.</text>
</comment>
<dbReference type="InterPro" id="IPR006689">
    <property type="entry name" value="Small_GTPase_ARF/SAR"/>
</dbReference>